<dbReference type="Proteomes" id="UP000194733">
    <property type="component" value="Unassembled WGS sequence"/>
</dbReference>
<gene>
    <name evidence="1" type="ORF">BK724_24925</name>
</gene>
<dbReference type="EMBL" id="NFCY01000029">
    <property type="protein sequence ID" value="OTX42614.1"/>
    <property type="molecule type" value="Genomic_DNA"/>
</dbReference>
<evidence type="ECO:0000313" key="2">
    <source>
        <dbReference type="Proteomes" id="UP000194733"/>
    </source>
</evidence>
<name>A0A9Q5X1F1_BACTU</name>
<dbReference type="RefSeq" id="WP_065212513.1">
    <property type="nucleotide sequence ID" value="NZ_NFCY01000029.1"/>
</dbReference>
<comment type="caution">
    <text evidence="1">The sequence shown here is derived from an EMBL/GenBank/DDBJ whole genome shotgun (WGS) entry which is preliminary data.</text>
</comment>
<sequence length="145" mass="16997">MNRIKVPFGRKKKPKLPVEDISALSSMEFDYLLHVFNEIANRYTYYNTTAYDIRNFLQLIAIHLANKLTKKHTFSNIELGILNVILENKLLPFDEESKKLADFVLLKEIDKQNNSNEFITQLIENDYQLVDNIAYVRINNNTQSN</sequence>
<protein>
    <submittedName>
        <fullName evidence="1">Uncharacterized protein</fullName>
    </submittedName>
</protein>
<accession>A0A9Q5X1F1</accession>
<evidence type="ECO:0000313" key="1">
    <source>
        <dbReference type="EMBL" id="OTX42614.1"/>
    </source>
</evidence>
<proteinExistence type="predicted"/>
<reference evidence="1 2" key="1">
    <citation type="submission" date="2016-10" db="EMBL/GenBank/DDBJ databases">
        <title>Comparative genomics of Bacillus thuringiensis reveals a path to pathogens against multiple invertebrate hosts.</title>
        <authorList>
            <person name="Zheng J."/>
            <person name="Gao Q."/>
            <person name="Liu H."/>
            <person name="Peng D."/>
            <person name="Ruan L."/>
            <person name="Sun M."/>
        </authorList>
    </citation>
    <scope>NUCLEOTIDE SEQUENCE [LARGE SCALE GENOMIC DNA]</scope>
    <source>
        <strain evidence="1">BGSC 4BB1</strain>
    </source>
</reference>
<dbReference type="AlphaFoldDB" id="A0A9Q5X1F1"/>
<organism evidence="1 2">
    <name type="scientific">Bacillus thuringiensis serovar sooncheon</name>
    <dbReference type="NCBI Taxonomy" id="180891"/>
    <lineage>
        <taxon>Bacteria</taxon>
        <taxon>Bacillati</taxon>
        <taxon>Bacillota</taxon>
        <taxon>Bacilli</taxon>
        <taxon>Bacillales</taxon>
        <taxon>Bacillaceae</taxon>
        <taxon>Bacillus</taxon>
        <taxon>Bacillus cereus group</taxon>
    </lineage>
</organism>